<evidence type="ECO:0000313" key="3">
    <source>
        <dbReference type="Proteomes" id="UP001196509"/>
    </source>
</evidence>
<dbReference type="Proteomes" id="UP001196509">
    <property type="component" value="Unassembled WGS sequence"/>
</dbReference>
<evidence type="ECO:0000313" key="2">
    <source>
        <dbReference type="EMBL" id="MBW8638640.1"/>
    </source>
</evidence>
<dbReference type="RefSeq" id="WP_220229242.1">
    <property type="nucleotide sequence ID" value="NZ_JAICBX010000002.1"/>
</dbReference>
<reference evidence="2" key="1">
    <citation type="submission" date="2021-08" db="EMBL/GenBank/DDBJ databases">
        <title>Hoeflea bacterium WL0058 sp. nov., isolated from the sediment.</title>
        <authorList>
            <person name="Wang L."/>
            <person name="Zhang D."/>
        </authorList>
    </citation>
    <scope>NUCLEOTIDE SEQUENCE</scope>
    <source>
        <strain evidence="2">WL0058</strain>
    </source>
</reference>
<evidence type="ECO:0000256" key="1">
    <source>
        <dbReference type="SAM" id="SignalP"/>
    </source>
</evidence>
<proteinExistence type="predicted"/>
<dbReference type="PROSITE" id="PS51257">
    <property type="entry name" value="PROKAR_LIPOPROTEIN"/>
    <property type="match status" value="1"/>
</dbReference>
<accession>A0AAE2ZPU5</accession>
<keyword evidence="1" id="KW-0732">Signal</keyword>
<feature type="signal peptide" evidence="1">
    <location>
        <begin position="1"/>
        <end position="28"/>
    </location>
</feature>
<sequence>MAYNRMNDRRTRYRWVMAATMLCVASLAGCATSGMSTVYYNVPGTTVEQITEQISSRGPQNGHAIGTAETRMTPKIITIQKDGQCQIASAEVQLGMRITLPRWTELHKADTRTKTAFEELGKHVRWHEQQHVDISNRYVVLIEERLMQIPPQKNCRKALDSAREVFKQGFKEHNEAQLAFDESERDAIRTRLEALHDNRRELPPFPEVL</sequence>
<dbReference type="Pfam" id="PF06037">
    <property type="entry name" value="DUF922"/>
    <property type="match status" value="1"/>
</dbReference>
<comment type="caution">
    <text evidence="2">The sequence shown here is derived from an EMBL/GenBank/DDBJ whole genome shotgun (WGS) entry which is preliminary data.</text>
</comment>
<organism evidence="2 3">
    <name type="scientific">Flavimaribacter sediminis</name>
    <dbReference type="NCBI Taxonomy" id="2865987"/>
    <lineage>
        <taxon>Bacteria</taxon>
        <taxon>Pseudomonadati</taxon>
        <taxon>Pseudomonadota</taxon>
        <taxon>Alphaproteobacteria</taxon>
        <taxon>Hyphomicrobiales</taxon>
        <taxon>Rhizobiaceae</taxon>
        <taxon>Flavimaribacter</taxon>
    </lineage>
</organism>
<dbReference type="EMBL" id="JAICBX010000002">
    <property type="protein sequence ID" value="MBW8638640.1"/>
    <property type="molecule type" value="Genomic_DNA"/>
</dbReference>
<dbReference type="AlphaFoldDB" id="A0AAE2ZPU5"/>
<name>A0AAE2ZPU5_9HYPH</name>
<dbReference type="InterPro" id="IPR010321">
    <property type="entry name" value="DUF922"/>
</dbReference>
<keyword evidence="3" id="KW-1185">Reference proteome</keyword>
<gene>
    <name evidence="2" type="ORF">K1W69_15700</name>
</gene>
<protein>
    <submittedName>
        <fullName evidence="2">DUF922 domain-containing protein</fullName>
    </submittedName>
</protein>
<feature type="chain" id="PRO_5041916763" evidence="1">
    <location>
        <begin position="29"/>
        <end position="209"/>
    </location>
</feature>